<accession>A0A9X1LLV7</accession>
<feature type="transmembrane region" description="Helical" evidence="6">
    <location>
        <begin position="148"/>
        <end position="166"/>
    </location>
</feature>
<dbReference type="PANTHER" id="PTHR32322:SF2">
    <property type="entry name" value="EAMA DOMAIN-CONTAINING PROTEIN"/>
    <property type="match status" value="1"/>
</dbReference>
<comment type="similarity">
    <text evidence="2">Belongs to the EamA transporter family.</text>
</comment>
<dbReference type="GO" id="GO:0016020">
    <property type="term" value="C:membrane"/>
    <property type="evidence" value="ECO:0007669"/>
    <property type="project" value="UniProtKB-SubCell"/>
</dbReference>
<keyword evidence="9" id="KW-1185">Reference proteome</keyword>
<dbReference type="PANTHER" id="PTHR32322">
    <property type="entry name" value="INNER MEMBRANE TRANSPORTER"/>
    <property type="match status" value="1"/>
</dbReference>
<evidence type="ECO:0000259" key="7">
    <source>
        <dbReference type="Pfam" id="PF00892"/>
    </source>
</evidence>
<evidence type="ECO:0000313" key="9">
    <source>
        <dbReference type="Proteomes" id="UP001139289"/>
    </source>
</evidence>
<comment type="subcellular location">
    <subcellularLocation>
        <location evidence="1">Membrane</location>
        <topology evidence="1">Multi-pass membrane protein</topology>
    </subcellularLocation>
</comment>
<feature type="transmembrane region" description="Helical" evidence="6">
    <location>
        <begin position="12"/>
        <end position="31"/>
    </location>
</feature>
<organism evidence="8 9">
    <name type="scientific">Microbacterium tenebrionis</name>
    <dbReference type="NCBI Taxonomy" id="2830665"/>
    <lineage>
        <taxon>Bacteria</taxon>
        <taxon>Bacillati</taxon>
        <taxon>Actinomycetota</taxon>
        <taxon>Actinomycetes</taxon>
        <taxon>Micrococcales</taxon>
        <taxon>Microbacteriaceae</taxon>
        <taxon>Microbacterium</taxon>
    </lineage>
</organism>
<keyword evidence="5 6" id="KW-0472">Membrane</keyword>
<evidence type="ECO:0000256" key="6">
    <source>
        <dbReference type="SAM" id="Phobius"/>
    </source>
</evidence>
<dbReference type="InterPro" id="IPR050638">
    <property type="entry name" value="AA-Vitamin_Transporters"/>
</dbReference>
<feature type="transmembrane region" description="Helical" evidence="6">
    <location>
        <begin position="178"/>
        <end position="202"/>
    </location>
</feature>
<feature type="transmembrane region" description="Helical" evidence="6">
    <location>
        <begin position="37"/>
        <end position="58"/>
    </location>
</feature>
<evidence type="ECO:0000256" key="2">
    <source>
        <dbReference type="ARBA" id="ARBA00007362"/>
    </source>
</evidence>
<evidence type="ECO:0000256" key="4">
    <source>
        <dbReference type="ARBA" id="ARBA00022989"/>
    </source>
</evidence>
<dbReference type="InterPro" id="IPR037185">
    <property type="entry name" value="EmrE-like"/>
</dbReference>
<dbReference type="Pfam" id="PF00892">
    <property type="entry name" value="EamA"/>
    <property type="match status" value="1"/>
</dbReference>
<dbReference type="AlphaFoldDB" id="A0A9X1LLV7"/>
<evidence type="ECO:0000313" key="8">
    <source>
        <dbReference type="EMBL" id="MCC2028043.1"/>
    </source>
</evidence>
<name>A0A9X1LLV7_9MICO</name>
<comment type="caution">
    <text evidence="8">The sequence shown here is derived from an EMBL/GenBank/DDBJ whole genome shotgun (WGS) entry which is preliminary data.</text>
</comment>
<feature type="transmembrane region" description="Helical" evidence="6">
    <location>
        <begin position="238"/>
        <end position="258"/>
    </location>
</feature>
<reference evidence="8" key="1">
    <citation type="submission" date="2021-04" db="EMBL/GenBank/DDBJ databases">
        <title>Microbacterium tenobrionis sp. nov. and Microbacterium allomyrinae sp. nov., isolated from larvae of Tenobrio molitor and Allomyrina dichotoma, respectively.</title>
        <authorList>
            <person name="Lee S.D."/>
        </authorList>
    </citation>
    <scope>NUCLEOTIDE SEQUENCE</scope>
    <source>
        <strain evidence="8">YMB-B2</strain>
    </source>
</reference>
<gene>
    <name evidence="8" type="ORF">KEC56_00625</name>
</gene>
<evidence type="ECO:0000256" key="1">
    <source>
        <dbReference type="ARBA" id="ARBA00004141"/>
    </source>
</evidence>
<feature type="transmembrane region" description="Helical" evidence="6">
    <location>
        <begin position="122"/>
        <end position="142"/>
    </location>
</feature>
<keyword evidence="3 6" id="KW-0812">Transmembrane</keyword>
<feature type="domain" description="EamA" evidence="7">
    <location>
        <begin position="148"/>
        <end position="281"/>
    </location>
</feature>
<sequence length="300" mass="30786">MTSTTTTRTPTGAALVLGSCVSLSFGAALATELFPTLGAWGVTAIRLGIAAVILLVVIRPAVRGWDRRQWKAAITFGVALGGMNAAFYAAIDRIPLGPAVAIEFLGPLVLSAILTRRLTDTAWLILAVSGITLLGVDGLIGSDALDPIGIGFALIAAAFWAFYIRASAHAGAVIPGRGALAVAFVVASVLMLPFGVPAAVVAVTDPTLVLLAIGTALLGSVLPYTLEFSALRLLPQRVFGILLSLEPATATLAGWLLLGQKASPLRLAAIALVIAASVGVSLVRPRRRIEPEAAVASSLK</sequence>
<protein>
    <submittedName>
        <fullName evidence="8">EamA family transporter</fullName>
    </submittedName>
</protein>
<feature type="transmembrane region" description="Helical" evidence="6">
    <location>
        <begin position="208"/>
        <end position="226"/>
    </location>
</feature>
<dbReference type="EMBL" id="JAGTTM010000001">
    <property type="protein sequence ID" value="MCC2028043.1"/>
    <property type="molecule type" value="Genomic_DNA"/>
</dbReference>
<feature type="transmembrane region" description="Helical" evidence="6">
    <location>
        <begin position="96"/>
        <end position="115"/>
    </location>
</feature>
<dbReference type="Proteomes" id="UP001139289">
    <property type="component" value="Unassembled WGS sequence"/>
</dbReference>
<feature type="transmembrane region" description="Helical" evidence="6">
    <location>
        <begin position="264"/>
        <end position="283"/>
    </location>
</feature>
<evidence type="ECO:0000256" key="5">
    <source>
        <dbReference type="ARBA" id="ARBA00023136"/>
    </source>
</evidence>
<proteinExistence type="inferred from homology"/>
<dbReference type="RefSeq" id="WP_227529397.1">
    <property type="nucleotide sequence ID" value="NZ_JAGTTM010000001.1"/>
</dbReference>
<dbReference type="InterPro" id="IPR000620">
    <property type="entry name" value="EamA_dom"/>
</dbReference>
<keyword evidence="4 6" id="KW-1133">Transmembrane helix</keyword>
<dbReference type="SUPFAM" id="SSF103481">
    <property type="entry name" value="Multidrug resistance efflux transporter EmrE"/>
    <property type="match status" value="1"/>
</dbReference>
<evidence type="ECO:0000256" key="3">
    <source>
        <dbReference type="ARBA" id="ARBA00022692"/>
    </source>
</evidence>
<feature type="transmembrane region" description="Helical" evidence="6">
    <location>
        <begin position="70"/>
        <end position="90"/>
    </location>
</feature>